<dbReference type="Proteomes" id="UP001314229">
    <property type="component" value="Unassembled WGS sequence"/>
</dbReference>
<comment type="caution">
    <text evidence="1">The sequence shown here is derived from an EMBL/GenBank/DDBJ whole genome shotgun (WGS) entry which is preliminary data.</text>
</comment>
<sequence>MGSGPSQEDYERISLELYELALQNTCVLPDIGIDESLLRYSGWDSNVELQSFSNELLNSVPGFIEKVVSGLGGLTSVPNAVGLGALVISMILEILIKSNTPASEDPYSLIRRVFGEEKASGVRDKMSEYLKRHRMFINDDRQLLEEMRSLEQQLSDKLTILKNSLLHDGQMSSRGFKIWVNGASFHLQMLIHEARLNFRARKPLPKSVDTIKTVIDIYLHDLDSLLKKYKTYMTYKTDSPLLRLSSPPICLHFCIYSICVISNTKCSVKHQRSLKDLHDPCEGSEMTGAYLNHVFSKYEPILGLKSHFSNIKNNINFIIRQNGWFTLSSTT</sequence>
<reference evidence="1 2" key="1">
    <citation type="submission" date="2024-01" db="EMBL/GenBank/DDBJ databases">
        <authorList>
            <person name="Alioto T."/>
            <person name="Alioto T."/>
            <person name="Gomez Garrido J."/>
        </authorList>
    </citation>
    <scope>NUCLEOTIDE SEQUENCE [LARGE SCALE GENOMIC DNA]</scope>
</reference>
<accession>A0AAV1QHB5</accession>
<protein>
    <submittedName>
        <fullName evidence="1">Uncharacterized protein LOC125894812 isoform X1</fullName>
    </submittedName>
</protein>
<dbReference type="AlphaFoldDB" id="A0AAV1QHB5"/>
<organism evidence="1 2">
    <name type="scientific">Scomber scombrus</name>
    <name type="common">Atlantic mackerel</name>
    <name type="synonym">Scomber vernalis</name>
    <dbReference type="NCBI Taxonomy" id="13677"/>
    <lineage>
        <taxon>Eukaryota</taxon>
        <taxon>Metazoa</taxon>
        <taxon>Chordata</taxon>
        <taxon>Craniata</taxon>
        <taxon>Vertebrata</taxon>
        <taxon>Euteleostomi</taxon>
        <taxon>Actinopterygii</taxon>
        <taxon>Neopterygii</taxon>
        <taxon>Teleostei</taxon>
        <taxon>Neoteleostei</taxon>
        <taxon>Acanthomorphata</taxon>
        <taxon>Pelagiaria</taxon>
        <taxon>Scombriformes</taxon>
        <taxon>Scombridae</taxon>
        <taxon>Scomber</taxon>
    </lineage>
</organism>
<proteinExistence type="predicted"/>
<evidence type="ECO:0000313" key="1">
    <source>
        <dbReference type="EMBL" id="CAK6982337.1"/>
    </source>
</evidence>
<gene>
    <name evidence="1" type="ORF">FSCOSCO3_A026011</name>
</gene>
<evidence type="ECO:0000313" key="2">
    <source>
        <dbReference type="Proteomes" id="UP001314229"/>
    </source>
</evidence>
<keyword evidence="2" id="KW-1185">Reference proteome</keyword>
<dbReference type="EMBL" id="CAWUFR010000996">
    <property type="protein sequence ID" value="CAK6982337.1"/>
    <property type="molecule type" value="Genomic_DNA"/>
</dbReference>
<name>A0AAV1QHB5_SCOSC</name>